<feature type="transmembrane region" description="Helical" evidence="9">
    <location>
        <begin position="302"/>
        <end position="322"/>
    </location>
</feature>
<feature type="transmembrane region" description="Helical" evidence="9">
    <location>
        <begin position="383"/>
        <end position="401"/>
    </location>
</feature>
<evidence type="ECO:0000256" key="4">
    <source>
        <dbReference type="ARBA" id="ARBA00022475"/>
    </source>
</evidence>
<dbReference type="RefSeq" id="WP_379598025.1">
    <property type="nucleotide sequence ID" value="NZ_JBHUDE010000123.1"/>
</dbReference>
<evidence type="ECO:0000256" key="3">
    <source>
        <dbReference type="ARBA" id="ARBA00022448"/>
    </source>
</evidence>
<feature type="transmembrane region" description="Helical" evidence="9">
    <location>
        <begin position="240"/>
        <end position="263"/>
    </location>
</feature>
<keyword evidence="7 9" id="KW-1133">Transmembrane helix</keyword>
<name>A0ABW4HSW5_9BACI</name>
<dbReference type="Pfam" id="PF01235">
    <property type="entry name" value="Na_Ala_symp"/>
    <property type="match status" value="1"/>
</dbReference>
<gene>
    <name evidence="10" type="ORF">ACFSBH_13540</name>
</gene>
<feature type="transmembrane region" description="Helical" evidence="9">
    <location>
        <begin position="15"/>
        <end position="33"/>
    </location>
</feature>
<feature type="transmembrane region" description="Helical" evidence="9">
    <location>
        <begin position="69"/>
        <end position="91"/>
    </location>
</feature>
<feature type="transmembrane region" description="Helical" evidence="9">
    <location>
        <begin position="180"/>
        <end position="201"/>
    </location>
</feature>
<proteinExistence type="inferred from homology"/>
<evidence type="ECO:0000256" key="8">
    <source>
        <dbReference type="ARBA" id="ARBA00023136"/>
    </source>
</evidence>
<feature type="transmembrane region" description="Helical" evidence="9">
    <location>
        <begin position="148"/>
        <end position="168"/>
    </location>
</feature>
<evidence type="ECO:0000256" key="7">
    <source>
        <dbReference type="ARBA" id="ARBA00022989"/>
    </source>
</evidence>
<dbReference type="PANTHER" id="PTHR30330:SF1">
    <property type="entry name" value="AMINO-ACID CARRIER PROTEIN ALST"/>
    <property type="match status" value="1"/>
</dbReference>
<evidence type="ECO:0000313" key="10">
    <source>
        <dbReference type="EMBL" id="MFD1608649.1"/>
    </source>
</evidence>
<protein>
    <submittedName>
        <fullName evidence="10">Alanine/glycine:cation symporter family protein</fullName>
    </submittedName>
</protein>
<accession>A0ABW4HSW5</accession>
<feature type="transmembrane region" description="Helical" evidence="9">
    <location>
        <begin position="413"/>
        <end position="434"/>
    </location>
</feature>
<keyword evidence="4 9" id="KW-1003">Cell membrane</keyword>
<dbReference type="Proteomes" id="UP001597221">
    <property type="component" value="Unassembled WGS sequence"/>
</dbReference>
<feature type="transmembrane region" description="Helical" evidence="9">
    <location>
        <begin position="347"/>
        <end position="371"/>
    </location>
</feature>
<keyword evidence="11" id="KW-1185">Reference proteome</keyword>
<reference evidence="11" key="1">
    <citation type="journal article" date="2019" name="Int. J. Syst. Evol. Microbiol.">
        <title>The Global Catalogue of Microorganisms (GCM) 10K type strain sequencing project: providing services to taxonomists for standard genome sequencing and annotation.</title>
        <authorList>
            <consortium name="The Broad Institute Genomics Platform"/>
            <consortium name="The Broad Institute Genome Sequencing Center for Infectious Disease"/>
            <person name="Wu L."/>
            <person name="Ma J."/>
        </authorList>
    </citation>
    <scope>NUCLEOTIDE SEQUENCE [LARGE SCALE GENOMIC DNA]</scope>
    <source>
        <strain evidence="11">CGMCC 1.12376</strain>
    </source>
</reference>
<evidence type="ECO:0000256" key="6">
    <source>
        <dbReference type="ARBA" id="ARBA00022847"/>
    </source>
</evidence>
<comment type="similarity">
    <text evidence="2 9">Belongs to the alanine or glycine:cation symporter (AGCS) (TC 2.A.25) family.</text>
</comment>
<dbReference type="InterPro" id="IPR001463">
    <property type="entry name" value="Na/Ala_symport"/>
</dbReference>
<keyword evidence="3 9" id="KW-0813">Transport</keyword>
<dbReference type="EMBL" id="JBHUDE010000123">
    <property type="protein sequence ID" value="MFD1608649.1"/>
    <property type="molecule type" value="Genomic_DNA"/>
</dbReference>
<keyword evidence="6 9" id="KW-0769">Symport</keyword>
<feature type="transmembrane region" description="Helical" evidence="9">
    <location>
        <begin position="97"/>
        <end position="114"/>
    </location>
</feature>
<comment type="caution">
    <text evidence="10">The sequence shown here is derived from an EMBL/GenBank/DDBJ whole genome shotgun (WGS) entry which is preliminary data.</text>
</comment>
<feature type="transmembrane region" description="Helical" evidence="9">
    <location>
        <begin position="213"/>
        <end position="234"/>
    </location>
</feature>
<dbReference type="Gene3D" id="1.20.1740.10">
    <property type="entry name" value="Amino acid/polyamine transporter I"/>
    <property type="match status" value="1"/>
</dbReference>
<dbReference type="PANTHER" id="PTHR30330">
    <property type="entry name" value="AGSS FAMILY TRANSPORTER, SODIUM-ALANINE"/>
    <property type="match status" value="1"/>
</dbReference>
<evidence type="ECO:0000256" key="2">
    <source>
        <dbReference type="ARBA" id="ARBA00009261"/>
    </source>
</evidence>
<keyword evidence="8 9" id="KW-0472">Membrane</keyword>
<evidence type="ECO:0000256" key="5">
    <source>
        <dbReference type="ARBA" id="ARBA00022692"/>
    </source>
</evidence>
<dbReference type="PROSITE" id="PS00873">
    <property type="entry name" value="NA_ALANINE_SYMP"/>
    <property type="match status" value="1"/>
</dbReference>
<sequence>MSVIENIISVGNDLFWSYILIIVLVGLALYFTFKTGFVQFKNFKEMFRLLGDSTQSSDENQKGISSFQAFTISTATRVGTGNVAGVAVAISLGGPGAVFWMWVIALFGASLAFVESTLAQMYKVKDPGTNGFKGGPAYYMERAMGKRWMGVLFAILITFCFGFAFNSIQTNTIASAFNEAFGIEPLIIGSIITILTGFVIFGGVTRIAKVTQAVVPVMAILYVALALYVVVINYSEIPAVFGLIVSSAFGLEQAVGGGIGAAIMNGVKRGLFSNEAGMGSAPVAAATANVSHPVKQGFVQTLGVFVDTLLICSATAFIILFATDIPTDSAEGIQLTQLASSAHVGEWASIFIAIAILLFCFSSIIGNYYYGEANISFIKESKLAIFVFRIAVLAMVLFGSVASLEMVWNLGDLFMALMAIVNLIALAFIGKLVAPVLKDYLKQRKEGKDPVFYADNIEGFEDLECWQRDETSKKQGM</sequence>
<keyword evidence="5 9" id="KW-0812">Transmembrane</keyword>
<evidence type="ECO:0000256" key="9">
    <source>
        <dbReference type="RuleBase" id="RU363064"/>
    </source>
</evidence>
<organism evidence="10 11">
    <name type="scientific">Oceanobacillus luteolus</name>
    <dbReference type="NCBI Taxonomy" id="1274358"/>
    <lineage>
        <taxon>Bacteria</taxon>
        <taxon>Bacillati</taxon>
        <taxon>Bacillota</taxon>
        <taxon>Bacilli</taxon>
        <taxon>Bacillales</taxon>
        <taxon>Bacillaceae</taxon>
        <taxon>Oceanobacillus</taxon>
    </lineage>
</organism>
<comment type="subcellular location">
    <subcellularLocation>
        <location evidence="1 9">Cell membrane</location>
        <topology evidence="1 9">Multi-pass membrane protein</topology>
    </subcellularLocation>
</comment>
<evidence type="ECO:0000313" key="11">
    <source>
        <dbReference type="Proteomes" id="UP001597221"/>
    </source>
</evidence>
<dbReference type="NCBIfam" id="TIGR00835">
    <property type="entry name" value="agcS"/>
    <property type="match status" value="1"/>
</dbReference>
<dbReference type="PRINTS" id="PR00175">
    <property type="entry name" value="NAALASMPORT"/>
</dbReference>
<evidence type="ECO:0000256" key="1">
    <source>
        <dbReference type="ARBA" id="ARBA00004651"/>
    </source>
</evidence>